<keyword evidence="4" id="KW-1185">Reference proteome</keyword>
<organism evidence="3 4">
    <name type="scientific">Podospora bellae-mahoneyi</name>
    <dbReference type="NCBI Taxonomy" id="2093777"/>
    <lineage>
        <taxon>Eukaryota</taxon>
        <taxon>Fungi</taxon>
        <taxon>Dikarya</taxon>
        <taxon>Ascomycota</taxon>
        <taxon>Pezizomycotina</taxon>
        <taxon>Sordariomycetes</taxon>
        <taxon>Sordariomycetidae</taxon>
        <taxon>Sordariales</taxon>
        <taxon>Podosporaceae</taxon>
        <taxon>Podospora</taxon>
    </lineage>
</organism>
<accession>A0ABR0FIZ6</accession>
<dbReference type="RefSeq" id="XP_062732647.1">
    <property type="nucleotide sequence ID" value="XM_062878885.1"/>
</dbReference>
<evidence type="ECO:0000313" key="3">
    <source>
        <dbReference type="EMBL" id="KAK4643671.1"/>
    </source>
</evidence>
<dbReference type="CDD" id="cd07197">
    <property type="entry name" value="nitrilase"/>
    <property type="match status" value="1"/>
</dbReference>
<protein>
    <recommendedName>
        <fullName evidence="2">CN hydrolase domain-containing protein</fullName>
    </recommendedName>
</protein>
<comment type="caution">
    <text evidence="3">The sequence shown here is derived from an EMBL/GenBank/DDBJ whole genome shotgun (WGS) entry which is preliminary data.</text>
</comment>
<dbReference type="PROSITE" id="PS50263">
    <property type="entry name" value="CN_HYDROLASE"/>
    <property type="match status" value="1"/>
</dbReference>
<evidence type="ECO:0000256" key="1">
    <source>
        <dbReference type="ARBA" id="ARBA00022801"/>
    </source>
</evidence>
<evidence type="ECO:0000313" key="4">
    <source>
        <dbReference type="Proteomes" id="UP001322138"/>
    </source>
</evidence>
<dbReference type="Gene3D" id="3.60.110.10">
    <property type="entry name" value="Carbon-nitrogen hydrolase"/>
    <property type="match status" value="1"/>
</dbReference>
<sequence length="374" mass="41694">MSRQFWSPQTRGDDHRRASSAFTHTSICNAPRTTSTTQDSQPFLQQHAIRNPSFKMAPIYKIALIQFQPKDVSPSENFSLSASYIRKAASQGAQLAVLPEYHLTSWCPSHPDFLSSCVESCSYLSQYQSLAKELKIDIVPGTICEVHPSLSAEEVTATSSTGKDEERRVEVRNMAYFISGLTGEVVGRYQKRNLWHPEREHLTAWGKEGGRHRGFDIPGLTFPDGTPVRGGMLICWDMVFPEGFRELIGDGVELVVIPSFWLVTEDFGEGDEGERERARRGEEEFLRGVVVTRAFENTAAVVFVNAGGLSQVGLPGVGNQGGVMGVETEEMRVVEVDLGRGRGLERRYKIREDMRGVEWGYGVYHGEERKGGGR</sequence>
<proteinExistence type="predicted"/>
<keyword evidence="1" id="KW-0378">Hydrolase</keyword>
<dbReference type="SUPFAM" id="SSF56317">
    <property type="entry name" value="Carbon-nitrogen hydrolase"/>
    <property type="match status" value="1"/>
</dbReference>
<name>A0ABR0FIZ6_9PEZI</name>
<dbReference type="PANTHER" id="PTHR43674:SF16">
    <property type="entry name" value="CARBON-NITROGEN FAMILY, PUTATIVE (AFU_ORTHOLOGUE AFUA_5G02350)-RELATED"/>
    <property type="match status" value="1"/>
</dbReference>
<dbReference type="PANTHER" id="PTHR43674">
    <property type="entry name" value="NITRILASE C965.09-RELATED"/>
    <property type="match status" value="1"/>
</dbReference>
<gene>
    <name evidence="3" type="ORF">QC761_406110</name>
</gene>
<dbReference type="Pfam" id="PF00795">
    <property type="entry name" value="CN_hydrolase"/>
    <property type="match status" value="1"/>
</dbReference>
<dbReference type="Proteomes" id="UP001322138">
    <property type="component" value="Unassembled WGS sequence"/>
</dbReference>
<dbReference type="GeneID" id="87898367"/>
<dbReference type="InterPro" id="IPR003010">
    <property type="entry name" value="C-N_Hydrolase"/>
</dbReference>
<dbReference type="InterPro" id="IPR050345">
    <property type="entry name" value="Aliph_Amidase/BUP"/>
</dbReference>
<feature type="domain" description="CN hydrolase" evidence="2">
    <location>
        <begin position="60"/>
        <end position="338"/>
    </location>
</feature>
<dbReference type="InterPro" id="IPR036526">
    <property type="entry name" value="C-N_Hydrolase_sf"/>
</dbReference>
<dbReference type="EMBL" id="JAFFGZ010000006">
    <property type="protein sequence ID" value="KAK4643671.1"/>
    <property type="molecule type" value="Genomic_DNA"/>
</dbReference>
<reference evidence="3 4" key="1">
    <citation type="journal article" date="2023" name="bioRxiv">
        <title>High-quality genome assemblies of four members of thePodospora anserinaspecies complex.</title>
        <authorList>
            <person name="Ament-Velasquez S.L."/>
            <person name="Vogan A.A."/>
            <person name="Wallerman O."/>
            <person name="Hartmann F."/>
            <person name="Gautier V."/>
            <person name="Silar P."/>
            <person name="Giraud T."/>
            <person name="Johannesson H."/>
        </authorList>
    </citation>
    <scope>NUCLEOTIDE SEQUENCE [LARGE SCALE GENOMIC DNA]</scope>
    <source>
        <strain evidence="3 4">CBS 112042</strain>
    </source>
</reference>
<evidence type="ECO:0000259" key="2">
    <source>
        <dbReference type="PROSITE" id="PS50263"/>
    </source>
</evidence>